<dbReference type="OrthoDB" id="3252095at2"/>
<gene>
    <name evidence="2" type="ORF">MB901379_01652</name>
</gene>
<evidence type="ECO:0000259" key="1">
    <source>
        <dbReference type="Pfam" id="PF13349"/>
    </source>
</evidence>
<protein>
    <recommendedName>
        <fullName evidence="1">DUF4097 domain-containing protein</fullName>
    </recommendedName>
</protein>
<dbReference type="Pfam" id="PF13349">
    <property type="entry name" value="DUF4097"/>
    <property type="match status" value="1"/>
</dbReference>
<dbReference type="AlphaFoldDB" id="A0A447GCA6"/>
<dbReference type="RefSeq" id="WP_158016122.1">
    <property type="nucleotide sequence ID" value="NZ_CBCSKE010000017.1"/>
</dbReference>
<dbReference type="KEGG" id="mbai:MB901379_01652"/>
<dbReference type="Proteomes" id="UP000269998">
    <property type="component" value="Chromosome"/>
</dbReference>
<name>A0A447GCA6_9MYCO</name>
<evidence type="ECO:0000313" key="2">
    <source>
        <dbReference type="EMBL" id="VDM88096.1"/>
    </source>
</evidence>
<reference evidence="3" key="1">
    <citation type="submission" date="2018-02" db="EMBL/GenBank/DDBJ databases">
        <authorList>
            <person name="Seth-Smith MB H."/>
            <person name="Seth-Smith H."/>
        </authorList>
    </citation>
    <scope>NUCLEOTIDE SEQUENCE [LARGE SCALE GENOMIC DNA]</scope>
</reference>
<feature type="domain" description="DUF4097" evidence="1">
    <location>
        <begin position="80"/>
        <end position="212"/>
    </location>
</feature>
<proteinExistence type="predicted"/>
<dbReference type="EMBL" id="LR130759">
    <property type="protein sequence ID" value="VDM88096.1"/>
    <property type="molecule type" value="Genomic_DNA"/>
</dbReference>
<accession>A0A447GCA6</accession>
<organism evidence="2 3">
    <name type="scientific">Mycobacterium basiliense</name>
    <dbReference type="NCBI Taxonomy" id="2094119"/>
    <lineage>
        <taxon>Bacteria</taxon>
        <taxon>Bacillati</taxon>
        <taxon>Actinomycetota</taxon>
        <taxon>Actinomycetes</taxon>
        <taxon>Mycobacteriales</taxon>
        <taxon>Mycobacteriaceae</taxon>
        <taxon>Mycobacterium</taxon>
    </lineage>
</organism>
<keyword evidence="3" id="KW-1185">Reference proteome</keyword>
<evidence type="ECO:0000313" key="3">
    <source>
        <dbReference type="Proteomes" id="UP000269998"/>
    </source>
</evidence>
<dbReference type="InterPro" id="IPR025164">
    <property type="entry name" value="Toastrack_DUF4097"/>
</dbReference>
<sequence length="271" mass="27274">MPTFETPEPISVRIEAGTGSVRLLATDRIDTVVEVRPRDESSSSDVWAAEHVRVECGDGKLLVSGPKRGLPRFGVGVVDVKIALPSRSRVSASLASAAMSAEGEFTDFRFASGSGNIEVDRVSGKLKAANASGSVAVHTVAGYASVTNASGAVRIDSLDGDARVKAASGALTVGTLRGNLKARTAAGSVTVAAAVCGSVLVHTGSGGVAVGVVEGTAVRLDLVTGSGVVTNLLTPTDGPATGDQTLVLRVRSASADIDIHRASPAPHAVVG</sequence>